<reference evidence="6 7" key="1">
    <citation type="submission" date="2015-02" db="EMBL/GenBank/DDBJ databases">
        <title>Whole genome shotgun sequencing of cultured foodborne pathogen.</title>
        <authorList>
            <person name="Timme R."/>
            <person name="Allard M.W."/>
            <person name="Strain E."/>
            <person name="Evans P.S."/>
            <person name="Brown E."/>
        </authorList>
    </citation>
    <scope>NUCLEOTIDE SEQUENCE [LARGE SCALE GENOMIC DNA]</scope>
    <source>
        <strain evidence="6 7">GCSL-TSO-24</strain>
    </source>
</reference>
<comment type="caution">
    <text evidence="6">The sequence shown here is derived from an EMBL/GenBank/DDBJ whole genome shotgun (WGS) entry which is preliminary data.</text>
</comment>
<evidence type="ECO:0000256" key="2">
    <source>
        <dbReference type="ARBA" id="ARBA00022741"/>
    </source>
</evidence>
<dbReference type="InterPro" id="IPR011226">
    <property type="entry name" value="ATP-grasp_fam"/>
</dbReference>
<evidence type="ECO:0000313" key="6">
    <source>
        <dbReference type="EMBL" id="KJF77008.1"/>
    </source>
</evidence>
<dbReference type="Gene3D" id="3.30.1490.20">
    <property type="entry name" value="ATP-grasp fold, A domain"/>
    <property type="match status" value="1"/>
</dbReference>
<evidence type="ECO:0000256" key="4">
    <source>
        <dbReference type="PROSITE-ProRule" id="PRU00409"/>
    </source>
</evidence>
<evidence type="ECO:0000313" key="7">
    <source>
        <dbReference type="Proteomes" id="UP000032582"/>
    </source>
</evidence>
<protein>
    <submittedName>
        <fullName evidence="6">Carbamoyl-phosphate synthase large chain</fullName>
    </submittedName>
</protein>
<gene>
    <name evidence="6" type="ORF">UA45_15405</name>
</gene>
<dbReference type="InterPro" id="IPR013815">
    <property type="entry name" value="ATP_grasp_subdomain_1"/>
</dbReference>
<dbReference type="EMBL" id="JZSH01000210">
    <property type="protein sequence ID" value="KJF77008.1"/>
    <property type="molecule type" value="Genomic_DNA"/>
</dbReference>
<dbReference type="GO" id="GO:0016874">
    <property type="term" value="F:ligase activity"/>
    <property type="evidence" value="ECO:0007669"/>
    <property type="project" value="UniProtKB-KW"/>
</dbReference>
<organism evidence="6 7">
    <name type="scientific">Morganella morganii</name>
    <name type="common">Proteus morganii</name>
    <dbReference type="NCBI Taxonomy" id="582"/>
    <lineage>
        <taxon>Bacteria</taxon>
        <taxon>Pseudomonadati</taxon>
        <taxon>Pseudomonadota</taxon>
        <taxon>Gammaproteobacteria</taxon>
        <taxon>Enterobacterales</taxon>
        <taxon>Morganellaceae</taxon>
        <taxon>Morganella</taxon>
    </lineage>
</organism>
<dbReference type="Gene3D" id="3.30.470.20">
    <property type="entry name" value="ATP-grasp fold, B domain"/>
    <property type="match status" value="1"/>
</dbReference>
<dbReference type="PIRSF" id="PIRSF029120">
    <property type="entry name" value="UCP029120"/>
    <property type="match status" value="1"/>
</dbReference>
<dbReference type="GO" id="GO:0005524">
    <property type="term" value="F:ATP binding"/>
    <property type="evidence" value="ECO:0007669"/>
    <property type="project" value="UniProtKB-UniRule"/>
</dbReference>
<evidence type="ECO:0000256" key="3">
    <source>
        <dbReference type="ARBA" id="ARBA00022840"/>
    </source>
</evidence>
<feature type="domain" description="ATP-grasp" evidence="5">
    <location>
        <begin position="121"/>
        <end position="313"/>
    </location>
</feature>
<dbReference type="PANTHER" id="PTHR43585">
    <property type="entry name" value="FUMIPYRROLE BIOSYNTHESIS PROTEIN C"/>
    <property type="match status" value="1"/>
</dbReference>
<evidence type="ECO:0000259" key="5">
    <source>
        <dbReference type="PROSITE" id="PS50975"/>
    </source>
</evidence>
<keyword evidence="2 4" id="KW-0547">Nucleotide-binding</keyword>
<name>A0A0D8L899_MORMO</name>
<dbReference type="Proteomes" id="UP000032582">
    <property type="component" value="Unassembled WGS sequence"/>
</dbReference>
<dbReference type="GO" id="GO:0046872">
    <property type="term" value="F:metal ion binding"/>
    <property type="evidence" value="ECO:0007669"/>
    <property type="project" value="InterPro"/>
</dbReference>
<sequence>MAHAIWLTEGLSSQRDLIRNIRLFAQTLQVDLTIFASHRHPRHEILSEADYSLTEPADDNDRLALILSVTEKYSIQAIHAGRNTAWFETHRNTITAAGTRLITGVASLSDYAVADDKIRFAAEMASHGLPVVPSVPVTSAAQLRDALTRSPFPGLPLCIKPVQGIYGAGFWQFDDNAPPMAMFTNPERRLTTPQQYLSALESAKKCAPQVLMPYLPGPEYSADILADNGEVLAAVARRKEGSLQYLEHDGAAFELACACARVMKADGLVNVQTRHDHHGQPLLLEINMRPSGGIGYTALSGVNLPGLFALHSIGLLSADEVREYDRTAFRPAIVRSLTEAVSYPSALNNAIH</sequence>
<dbReference type="InterPro" id="IPR011761">
    <property type="entry name" value="ATP-grasp"/>
</dbReference>
<keyword evidence="1" id="KW-0436">Ligase</keyword>
<keyword evidence="3 4" id="KW-0067">ATP-binding</keyword>
<dbReference type="PROSITE" id="PS50975">
    <property type="entry name" value="ATP_GRASP"/>
    <property type="match status" value="1"/>
</dbReference>
<dbReference type="Pfam" id="PF15632">
    <property type="entry name" value="ATPgrasp_Ter"/>
    <property type="match status" value="1"/>
</dbReference>
<dbReference type="InterPro" id="IPR052032">
    <property type="entry name" value="ATP-dep_AA_Ligase"/>
</dbReference>
<proteinExistence type="predicted"/>
<dbReference type="SUPFAM" id="SSF56059">
    <property type="entry name" value="Glutathione synthetase ATP-binding domain-like"/>
    <property type="match status" value="1"/>
</dbReference>
<dbReference type="PATRIC" id="fig|582.24.peg.4910"/>
<dbReference type="AlphaFoldDB" id="A0A0D8L899"/>
<evidence type="ECO:0000256" key="1">
    <source>
        <dbReference type="ARBA" id="ARBA00022598"/>
    </source>
</evidence>
<dbReference type="PANTHER" id="PTHR43585:SF2">
    <property type="entry name" value="ATP-GRASP ENZYME FSQD"/>
    <property type="match status" value="1"/>
</dbReference>
<accession>A0A0D8L899</accession>